<evidence type="ECO:0000313" key="2">
    <source>
        <dbReference type="EMBL" id="KAK4236401.1"/>
    </source>
</evidence>
<feature type="compositionally biased region" description="Acidic residues" evidence="1">
    <location>
        <begin position="274"/>
        <end position="284"/>
    </location>
</feature>
<feature type="compositionally biased region" description="Polar residues" evidence="1">
    <location>
        <begin position="48"/>
        <end position="63"/>
    </location>
</feature>
<evidence type="ECO:0000313" key="3">
    <source>
        <dbReference type="Proteomes" id="UP001303760"/>
    </source>
</evidence>
<feature type="compositionally biased region" description="Polar residues" evidence="1">
    <location>
        <begin position="315"/>
        <end position="328"/>
    </location>
</feature>
<name>A0AAN7H5V0_9PEZI</name>
<feature type="compositionally biased region" description="Basic residues" evidence="1">
    <location>
        <begin position="259"/>
        <end position="268"/>
    </location>
</feature>
<feature type="region of interest" description="Disordered" evidence="1">
    <location>
        <begin position="1"/>
        <end position="63"/>
    </location>
</feature>
<gene>
    <name evidence="2" type="ORF">C8A03DRAFT_16951</name>
</gene>
<evidence type="ECO:0000256" key="1">
    <source>
        <dbReference type="SAM" id="MobiDB-lite"/>
    </source>
</evidence>
<organism evidence="2 3">
    <name type="scientific">Achaetomium macrosporum</name>
    <dbReference type="NCBI Taxonomy" id="79813"/>
    <lineage>
        <taxon>Eukaryota</taxon>
        <taxon>Fungi</taxon>
        <taxon>Dikarya</taxon>
        <taxon>Ascomycota</taxon>
        <taxon>Pezizomycotina</taxon>
        <taxon>Sordariomycetes</taxon>
        <taxon>Sordariomycetidae</taxon>
        <taxon>Sordariales</taxon>
        <taxon>Chaetomiaceae</taxon>
        <taxon>Achaetomium</taxon>
    </lineage>
</organism>
<reference evidence="2" key="1">
    <citation type="journal article" date="2023" name="Mol. Phylogenet. Evol.">
        <title>Genome-scale phylogeny and comparative genomics of the fungal order Sordariales.</title>
        <authorList>
            <person name="Hensen N."/>
            <person name="Bonometti L."/>
            <person name="Westerberg I."/>
            <person name="Brannstrom I.O."/>
            <person name="Guillou S."/>
            <person name="Cros-Aarteil S."/>
            <person name="Calhoun S."/>
            <person name="Haridas S."/>
            <person name="Kuo A."/>
            <person name="Mondo S."/>
            <person name="Pangilinan J."/>
            <person name="Riley R."/>
            <person name="LaButti K."/>
            <person name="Andreopoulos B."/>
            <person name="Lipzen A."/>
            <person name="Chen C."/>
            <person name="Yan M."/>
            <person name="Daum C."/>
            <person name="Ng V."/>
            <person name="Clum A."/>
            <person name="Steindorff A."/>
            <person name="Ohm R.A."/>
            <person name="Martin F."/>
            <person name="Silar P."/>
            <person name="Natvig D.O."/>
            <person name="Lalanne C."/>
            <person name="Gautier V."/>
            <person name="Ament-Velasquez S.L."/>
            <person name="Kruys A."/>
            <person name="Hutchinson M.I."/>
            <person name="Powell A.J."/>
            <person name="Barry K."/>
            <person name="Miller A.N."/>
            <person name="Grigoriev I.V."/>
            <person name="Debuchy R."/>
            <person name="Gladieux P."/>
            <person name="Hiltunen Thoren M."/>
            <person name="Johannesson H."/>
        </authorList>
    </citation>
    <scope>NUCLEOTIDE SEQUENCE</scope>
    <source>
        <strain evidence="2">CBS 532.94</strain>
    </source>
</reference>
<keyword evidence="3" id="KW-1185">Reference proteome</keyword>
<comment type="caution">
    <text evidence="2">The sequence shown here is derived from an EMBL/GenBank/DDBJ whole genome shotgun (WGS) entry which is preliminary data.</text>
</comment>
<dbReference type="Proteomes" id="UP001303760">
    <property type="component" value="Unassembled WGS sequence"/>
</dbReference>
<dbReference type="EMBL" id="MU860195">
    <property type="protein sequence ID" value="KAK4236401.1"/>
    <property type="molecule type" value="Genomic_DNA"/>
</dbReference>
<feature type="region of interest" description="Disordered" evidence="1">
    <location>
        <begin position="219"/>
        <end position="328"/>
    </location>
</feature>
<proteinExistence type="predicted"/>
<sequence>MPYTGDGRSSVRMAAEAPRGGGGLIRWLNGSSRPAEAPGSSLHAEAHGSQTTTKDAATPNTAPTRLRLGTATGIGSPISDAATPKSTMATASRFMSVISLRFGPTTPTSPALDPDEVCNMNIEAALFPHGSPSDRDAFSPSAFKNLQMNAVGLLTKMQTAYREQTVVLRDLQAERSAQKDELEEAETRARHLKMQLEDMARKAQEHERRIKSLMEELAAERKARAEEQLAAAAAPPPIPPSEGASMVSEDLGVDEDQRRRRRSHRKSWKSGASCEEDTDEDENASAESESVFSRCRSPGLHLPDGPATPHARNHASGSVNATPKQKSGQQMSAFQRILKGISGDSGESSMATACANCKGQDASAAWNTVSLLRDENKHLKRRVGELEVAVEGALDLVNGIGL</sequence>
<reference evidence="2" key="2">
    <citation type="submission" date="2023-05" db="EMBL/GenBank/DDBJ databases">
        <authorList>
            <consortium name="Lawrence Berkeley National Laboratory"/>
            <person name="Steindorff A."/>
            <person name="Hensen N."/>
            <person name="Bonometti L."/>
            <person name="Westerberg I."/>
            <person name="Brannstrom I.O."/>
            <person name="Guillou S."/>
            <person name="Cros-Aarteil S."/>
            <person name="Calhoun S."/>
            <person name="Haridas S."/>
            <person name="Kuo A."/>
            <person name="Mondo S."/>
            <person name="Pangilinan J."/>
            <person name="Riley R."/>
            <person name="Labutti K."/>
            <person name="Andreopoulos B."/>
            <person name="Lipzen A."/>
            <person name="Chen C."/>
            <person name="Yanf M."/>
            <person name="Daum C."/>
            <person name="Ng V."/>
            <person name="Clum A."/>
            <person name="Ohm R."/>
            <person name="Martin F."/>
            <person name="Silar P."/>
            <person name="Natvig D."/>
            <person name="Lalanne C."/>
            <person name="Gautier V."/>
            <person name="Ament-Velasquez S.L."/>
            <person name="Kruys A."/>
            <person name="Hutchinson M.I."/>
            <person name="Powell A.J."/>
            <person name="Barry K."/>
            <person name="Miller A.N."/>
            <person name="Grigoriev I.V."/>
            <person name="Debuchy R."/>
            <person name="Gladieux P."/>
            <person name="Thoren M.H."/>
            <person name="Johannesson H."/>
        </authorList>
    </citation>
    <scope>NUCLEOTIDE SEQUENCE</scope>
    <source>
        <strain evidence="2">CBS 532.94</strain>
    </source>
</reference>
<protein>
    <submittedName>
        <fullName evidence="2">Uncharacterized protein</fullName>
    </submittedName>
</protein>
<accession>A0AAN7H5V0</accession>
<dbReference type="AlphaFoldDB" id="A0AAN7H5V0"/>